<sequence length="88" mass="9371">MYLLRRNEFADLQPGEELLIQAGCPTANGPLAENKTVVVAAVDGFSFLTTEGDGFGACHSEGFVLKTGNTQEVALSDKARQILDELGL</sequence>
<dbReference type="Proteomes" id="UP000463983">
    <property type="component" value="Chromosome"/>
</dbReference>
<evidence type="ECO:0000313" key="2">
    <source>
        <dbReference type="Proteomes" id="UP000463983"/>
    </source>
</evidence>
<accession>A0A857N678</accession>
<evidence type="ECO:0000313" key="1">
    <source>
        <dbReference type="EMBL" id="QHO63775.1"/>
    </source>
</evidence>
<dbReference type="EMBL" id="CP047901">
    <property type="protein sequence ID" value="QHO63775.1"/>
    <property type="molecule type" value="Genomic_DNA"/>
</dbReference>
<protein>
    <submittedName>
        <fullName evidence="1">Uncharacterized protein</fullName>
    </submittedName>
</protein>
<name>A0A857N678_9BACT</name>
<dbReference type="AlphaFoldDB" id="A0A857N678"/>
<keyword evidence="2" id="KW-1185">Reference proteome</keyword>
<proteinExistence type="predicted"/>
<dbReference type="KEGG" id="caqa:MICH65_0794"/>
<gene>
    <name evidence="1" type="ORF">MICH65_0794</name>
</gene>
<reference evidence="2" key="1">
    <citation type="journal article" date="2020" name="Microorganisms">
        <title>Complete Genome of a Member of a New Bacterial Lineage in the Microgenomates Group Reveals an Unusual Nucleotide Composition Disparity Between Two Strands of DNA and Limited Metabolic Potential.</title>
        <authorList>
            <person name="Kadnikov V.V."/>
            <person name="Mardanov A.V."/>
            <person name="Beletsky A.V."/>
            <person name="Karnachuk O.V."/>
            <person name="Ravin N.V."/>
        </authorList>
    </citation>
    <scope>NUCLEOTIDE SEQUENCE [LARGE SCALE GENOMIC DNA]</scope>
</reference>
<organism evidence="1 2">
    <name type="scientific">Candidatus Chazhemtobacterium aquaticus</name>
    <dbReference type="NCBI Taxonomy" id="2715735"/>
    <lineage>
        <taxon>Bacteria</taxon>
        <taxon>Candidatus Chazhemtobacteraceae</taxon>
        <taxon>Candidatus Chazhemtobacterium</taxon>
    </lineage>
</organism>